<evidence type="ECO:0000313" key="2">
    <source>
        <dbReference type="WBParaSite" id="Minc3s00947g19187"/>
    </source>
</evidence>
<dbReference type="Proteomes" id="UP000887563">
    <property type="component" value="Unplaced"/>
</dbReference>
<protein>
    <submittedName>
        <fullName evidence="2">Uncharacterized protein</fullName>
    </submittedName>
</protein>
<name>A0A914LVT6_MELIC</name>
<keyword evidence="1" id="KW-1185">Reference proteome</keyword>
<evidence type="ECO:0000313" key="1">
    <source>
        <dbReference type="Proteomes" id="UP000887563"/>
    </source>
</evidence>
<sequence length="54" mass="6331">MPNSTKENISKVFYHKGPPRSFQSFLTKILFWRCFSSTCRMGVDLIEISNRKGF</sequence>
<accession>A0A914LVT6</accession>
<proteinExistence type="predicted"/>
<dbReference type="WBParaSite" id="Minc3s00947g19187">
    <property type="protein sequence ID" value="Minc3s00947g19187"/>
    <property type="gene ID" value="Minc3s00947g19187"/>
</dbReference>
<dbReference type="AlphaFoldDB" id="A0A914LVT6"/>
<reference evidence="2" key="1">
    <citation type="submission" date="2022-11" db="UniProtKB">
        <authorList>
            <consortium name="WormBaseParasite"/>
        </authorList>
    </citation>
    <scope>IDENTIFICATION</scope>
</reference>
<organism evidence="1 2">
    <name type="scientific">Meloidogyne incognita</name>
    <name type="common">Southern root-knot nematode worm</name>
    <name type="synonym">Oxyuris incognita</name>
    <dbReference type="NCBI Taxonomy" id="6306"/>
    <lineage>
        <taxon>Eukaryota</taxon>
        <taxon>Metazoa</taxon>
        <taxon>Ecdysozoa</taxon>
        <taxon>Nematoda</taxon>
        <taxon>Chromadorea</taxon>
        <taxon>Rhabditida</taxon>
        <taxon>Tylenchina</taxon>
        <taxon>Tylenchomorpha</taxon>
        <taxon>Tylenchoidea</taxon>
        <taxon>Meloidogynidae</taxon>
        <taxon>Meloidogyninae</taxon>
        <taxon>Meloidogyne</taxon>
        <taxon>Meloidogyne incognita group</taxon>
    </lineage>
</organism>